<name>A0ABT8W7B7_9FLAO</name>
<gene>
    <name evidence="3" type="ORF">Q4Q35_03955</name>
</gene>
<organism evidence="3 4">
    <name type="scientific">Flavivirga aquimarina</name>
    <dbReference type="NCBI Taxonomy" id="2027862"/>
    <lineage>
        <taxon>Bacteria</taxon>
        <taxon>Pseudomonadati</taxon>
        <taxon>Bacteroidota</taxon>
        <taxon>Flavobacteriia</taxon>
        <taxon>Flavobacteriales</taxon>
        <taxon>Flavobacteriaceae</taxon>
        <taxon>Flavivirga</taxon>
    </lineage>
</organism>
<dbReference type="CDD" id="cd00156">
    <property type="entry name" value="REC"/>
    <property type="match status" value="1"/>
</dbReference>
<dbReference type="InterPro" id="IPR011006">
    <property type="entry name" value="CheY-like_superfamily"/>
</dbReference>
<evidence type="ECO:0000259" key="2">
    <source>
        <dbReference type="PROSITE" id="PS50110"/>
    </source>
</evidence>
<dbReference type="Pfam" id="PF00072">
    <property type="entry name" value="Response_reg"/>
    <property type="match status" value="1"/>
</dbReference>
<evidence type="ECO:0000313" key="3">
    <source>
        <dbReference type="EMBL" id="MDO5968952.1"/>
    </source>
</evidence>
<dbReference type="SMART" id="SM00448">
    <property type="entry name" value="REC"/>
    <property type="match status" value="1"/>
</dbReference>
<keyword evidence="1" id="KW-0597">Phosphoprotein</keyword>
<dbReference type="InterPro" id="IPR001789">
    <property type="entry name" value="Sig_transdc_resp-reg_receiver"/>
</dbReference>
<comment type="caution">
    <text evidence="3">The sequence shown here is derived from an EMBL/GenBank/DDBJ whole genome shotgun (WGS) entry which is preliminary data.</text>
</comment>
<accession>A0ABT8W7B7</accession>
<feature type="domain" description="Response regulatory" evidence="2">
    <location>
        <begin position="6"/>
        <end position="136"/>
    </location>
</feature>
<dbReference type="EMBL" id="JAUOEK010000056">
    <property type="protein sequence ID" value="MDO5968952.1"/>
    <property type="molecule type" value="Genomic_DNA"/>
</dbReference>
<dbReference type="RefSeq" id="WP_303276637.1">
    <property type="nucleotide sequence ID" value="NZ_JAUOEK010000056.1"/>
</dbReference>
<protein>
    <submittedName>
        <fullName evidence="3">Response regulator</fullName>
    </submittedName>
</protein>
<dbReference type="Gene3D" id="3.40.50.2300">
    <property type="match status" value="1"/>
</dbReference>
<feature type="modified residue" description="4-aspartylphosphate" evidence="1">
    <location>
        <position position="64"/>
    </location>
</feature>
<dbReference type="Proteomes" id="UP001176883">
    <property type="component" value="Unassembled WGS sequence"/>
</dbReference>
<evidence type="ECO:0000256" key="1">
    <source>
        <dbReference type="PROSITE-ProRule" id="PRU00169"/>
    </source>
</evidence>
<dbReference type="SUPFAM" id="SSF52172">
    <property type="entry name" value="CheY-like"/>
    <property type="match status" value="1"/>
</dbReference>
<dbReference type="PROSITE" id="PS50110">
    <property type="entry name" value="RESPONSE_REGULATORY"/>
    <property type="match status" value="1"/>
</dbReference>
<proteinExistence type="predicted"/>
<reference evidence="3" key="1">
    <citation type="submission" date="2023-07" db="EMBL/GenBank/DDBJ databases">
        <title>Two novel species in the genus Flavivirga.</title>
        <authorList>
            <person name="Kwon K."/>
        </authorList>
    </citation>
    <scope>NUCLEOTIDE SEQUENCE</scope>
    <source>
        <strain evidence="3">KCTC 52353</strain>
    </source>
</reference>
<keyword evidence="4" id="KW-1185">Reference proteome</keyword>
<evidence type="ECO:0000313" key="4">
    <source>
        <dbReference type="Proteomes" id="UP001176883"/>
    </source>
</evidence>
<sequence length="223" mass="25175">MIKTIKTLLVDDHQLVIDSYKNYINLYEGYNPKIKFKVTFVTDTDEAINCIKKANTPFGLVFLDIRIPKSKDGKFKSGEDVGMYIRNNSPETKIIVITGYNNSLILSNILQNLNPDGLLYKSDIVCNTLSESLDSILNDIPFYSSTILKLLRKKISSKIVLDRIDKQLLNELSKGTKTKDLPKALPLSRAGIEKRRRNLKELFGVTSNDSDVLISSVIKKGFL</sequence>